<accession>A7E679</accession>
<sequence length="49" mass="5574">MVGWFRGWSDAWFGKRKRIPMAKQGSVVSDKRLGNHKGMSTSVLGWYSS</sequence>
<gene>
    <name evidence="1" type="ORF">SS1G_00804</name>
</gene>
<dbReference type="KEGG" id="ssl:SS1G_00804"/>
<evidence type="ECO:0000313" key="1">
    <source>
        <dbReference type="EMBL" id="EDN91401.1"/>
    </source>
</evidence>
<dbReference type="EMBL" id="CH476621">
    <property type="protein sequence ID" value="EDN91401.1"/>
    <property type="molecule type" value="Genomic_DNA"/>
</dbReference>
<dbReference type="HOGENOM" id="CLU_3143882_0_0_1"/>
<name>A7E679_SCLS1</name>
<dbReference type="Proteomes" id="UP000001312">
    <property type="component" value="Unassembled WGS sequence"/>
</dbReference>
<organism evidence="1 2">
    <name type="scientific">Sclerotinia sclerotiorum (strain ATCC 18683 / 1980 / Ss-1)</name>
    <name type="common">White mold</name>
    <name type="synonym">Whetzelinia sclerotiorum</name>
    <dbReference type="NCBI Taxonomy" id="665079"/>
    <lineage>
        <taxon>Eukaryota</taxon>
        <taxon>Fungi</taxon>
        <taxon>Dikarya</taxon>
        <taxon>Ascomycota</taxon>
        <taxon>Pezizomycotina</taxon>
        <taxon>Leotiomycetes</taxon>
        <taxon>Helotiales</taxon>
        <taxon>Sclerotiniaceae</taxon>
        <taxon>Sclerotinia</taxon>
    </lineage>
</organism>
<dbReference type="InParanoid" id="A7E679"/>
<protein>
    <submittedName>
        <fullName evidence="1">Uncharacterized protein</fullName>
    </submittedName>
</protein>
<dbReference type="AlphaFoldDB" id="A7E679"/>
<dbReference type="GeneID" id="5494545"/>
<keyword evidence="2" id="KW-1185">Reference proteome</keyword>
<dbReference type="RefSeq" id="XP_001598715.1">
    <property type="nucleotide sequence ID" value="XM_001598665.1"/>
</dbReference>
<evidence type="ECO:0000313" key="2">
    <source>
        <dbReference type="Proteomes" id="UP000001312"/>
    </source>
</evidence>
<reference evidence="2" key="1">
    <citation type="journal article" date="2011" name="PLoS Genet.">
        <title>Genomic analysis of the necrotrophic fungal pathogens Sclerotinia sclerotiorum and Botrytis cinerea.</title>
        <authorList>
            <person name="Amselem J."/>
            <person name="Cuomo C.A."/>
            <person name="van Kan J.A."/>
            <person name="Viaud M."/>
            <person name="Benito E.P."/>
            <person name="Couloux A."/>
            <person name="Coutinho P.M."/>
            <person name="de Vries R.P."/>
            <person name="Dyer P.S."/>
            <person name="Fillinger S."/>
            <person name="Fournier E."/>
            <person name="Gout L."/>
            <person name="Hahn M."/>
            <person name="Kohn L."/>
            <person name="Lapalu N."/>
            <person name="Plummer K.M."/>
            <person name="Pradier J.M."/>
            <person name="Quevillon E."/>
            <person name="Sharon A."/>
            <person name="Simon A."/>
            <person name="ten Have A."/>
            <person name="Tudzynski B."/>
            <person name="Tudzynski P."/>
            <person name="Wincker P."/>
            <person name="Andrew M."/>
            <person name="Anthouard V."/>
            <person name="Beever R.E."/>
            <person name="Beffa R."/>
            <person name="Benoit I."/>
            <person name="Bouzid O."/>
            <person name="Brault B."/>
            <person name="Chen Z."/>
            <person name="Choquer M."/>
            <person name="Collemare J."/>
            <person name="Cotton P."/>
            <person name="Danchin E.G."/>
            <person name="Da Silva C."/>
            <person name="Gautier A."/>
            <person name="Giraud C."/>
            <person name="Giraud T."/>
            <person name="Gonzalez C."/>
            <person name="Grossetete S."/>
            <person name="Guldener U."/>
            <person name="Henrissat B."/>
            <person name="Howlett B.J."/>
            <person name="Kodira C."/>
            <person name="Kretschmer M."/>
            <person name="Lappartient A."/>
            <person name="Leroch M."/>
            <person name="Levis C."/>
            <person name="Mauceli E."/>
            <person name="Neuveglise C."/>
            <person name="Oeser B."/>
            <person name="Pearson M."/>
            <person name="Poulain J."/>
            <person name="Poussereau N."/>
            <person name="Quesneville H."/>
            <person name="Rascle C."/>
            <person name="Schumacher J."/>
            <person name="Segurens B."/>
            <person name="Sexton A."/>
            <person name="Silva E."/>
            <person name="Sirven C."/>
            <person name="Soanes D.M."/>
            <person name="Talbot N.J."/>
            <person name="Templeton M."/>
            <person name="Yandava C."/>
            <person name="Yarden O."/>
            <person name="Zeng Q."/>
            <person name="Rollins J.A."/>
            <person name="Lebrun M.H."/>
            <person name="Dickman M."/>
        </authorList>
    </citation>
    <scope>NUCLEOTIDE SEQUENCE [LARGE SCALE GENOMIC DNA]</scope>
    <source>
        <strain evidence="2">ATCC 18683 / 1980 / Ss-1</strain>
    </source>
</reference>
<proteinExistence type="predicted"/>